<dbReference type="NCBIfam" id="TIGR00322">
    <property type="entry name" value="diphth2_R"/>
    <property type="match status" value="2"/>
</dbReference>
<gene>
    <name evidence="7" type="primary">DPH2</name>
    <name evidence="7" type="ORF">POWCR01_130027400</name>
</gene>
<evidence type="ECO:0000256" key="1">
    <source>
        <dbReference type="ARBA" id="ARBA00001966"/>
    </source>
</evidence>
<dbReference type="SFLD" id="SFLDS00032">
    <property type="entry name" value="Radical_SAM_3-amino-3-carboxyp"/>
    <property type="match status" value="1"/>
</dbReference>
<dbReference type="GO" id="GO:0090560">
    <property type="term" value="F:2-(3-amino-3-carboxypropyl)histidine synthase activity"/>
    <property type="evidence" value="ECO:0007669"/>
    <property type="project" value="InterPro"/>
</dbReference>
<evidence type="ECO:0000256" key="4">
    <source>
        <dbReference type="ARBA" id="ARBA00022723"/>
    </source>
</evidence>
<organism evidence="7 8">
    <name type="scientific">Plasmodium ovale</name>
    <name type="common">malaria parasite P. ovale</name>
    <dbReference type="NCBI Taxonomy" id="36330"/>
    <lineage>
        <taxon>Eukaryota</taxon>
        <taxon>Sar</taxon>
        <taxon>Alveolata</taxon>
        <taxon>Apicomplexa</taxon>
        <taxon>Aconoidasida</taxon>
        <taxon>Haemosporida</taxon>
        <taxon>Plasmodiidae</taxon>
        <taxon>Plasmodium</taxon>
        <taxon>Plasmodium (Plasmodium)</taxon>
    </lineage>
</organism>
<dbReference type="Proteomes" id="UP000243200">
    <property type="component" value="Chromosome 13"/>
</dbReference>
<protein>
    <submittedName>
        <fullName evidence="7">Diphthamide biosynthesis protein 2, putative</fullName>
    </submittedName>
</protein>
<keyword evidence="4" id="KW-0479">Metal-binding</keyword>
<dbReference type="PANTHER" id="PTHR10762">
    <property type="entry name" value="DIPHTHAMIDE BIOSYNTHESIS PROTEIN"/>
    <property type="match status" value="1"/>
</dbReference>
<dbReference type="FunFam" id="3.40.50.11860:FF:000001">
    <property type="entry name" value="2-(3-amino-3-carboxypropyl)histidine synthase subunit 2"/>
    <property type="match status" value="1"/>
</dbReference>
<dbReference type="Gene3D" id="3.40.50.11840">
    <property type="entry name" value="Diphthamide synthesis DPH1/DPH2 domain 1"/>
    <property type="match status" value="1"/>
</dbReference>
<dbReference type="UniPathway" id="UPA00559"/>
<evidence type="ECO:0000313" key="8">
    <source>
        <dbReference type="Proteomes" id="UP000243200"/>
    </source>
</evidence>
<comment type="similarity">
    <text evidence="3">Belongs to the DPH1/DPH2 family. DPH2 subfamily.</text>
</comment>
<evidence type="ECO:0000256" key="3">
    <source>
        <dbReference type="ARBA" id="ARBA00006179"/>
    </source>
</evidence>
<dbReference type="InterPro" id="IPR016435">
    <property type="entry name" value="DPH1/DPH2"/>
</dbReference>
<dbReference type="GO" id="GO:0017183">
    <property type="term" value="P:protein histidyl modification to diphthamide"/>
    <property type="evidence" value="ECO:0007669"/>
    <property type="project" value="UniProtKB-UniPathway"/>
</dbReference>
<reference evidence="7 8" key="1">
    <citation type="submission" date="2016-06" db="EMBL/GenBank/DDBJ databases">
        <authorList>
            <consortium name="Pathogen Informatics"/>
        </authorList>
    </citation>
    <scope>NUCLEOTIDE SEQUENCE [LARGE SCALE GENOMIC DNA]</scope>
    <source>
        <strain evidence="7">PowCR01</strain>
    </source>
</reference>
<evidence type="ECO:0000256" key="5">
    <source>
        <dbReference type="ARBA" id="ARBA00023004"/>
    </source>
</evidence>
<dbReference type="Pfam" id="PF01866">
    <property type="entry name" value="Diphthamide_syn"/>
    <property type="match status" value="2"/>
</dbReference>
<dbReference type="VEuPathDB" id="PlasmoDB:POWCR01_130027400"/>
<evidence type="ECO:0000256" key="2">
    <source>
        <dbReference type="ARBA" id="ARBA00005156"/>
    </source>
</evidence>
<name>A0A1C3KX79_PLAOA</name>
<dbReference type="GO" id="GO:0046872">
    <property type="term" value="F:metal ion binding"/>
    <property type="evidence" value="ECO:0007669"/>
    <property type="project" value="UniProtKB-KW"/>
</dbReference>
<comment type="pathway">
    <text evidence="2">Protein modification; peptidyl-diphthamide biosynthesis.</text>
</comment>
<proteinExistence type="inferred from homology"/>
<dbReference type="OrthoDB" id="361972at2759"/>
<dbReference type="InterPro" id="IPR042263">
    <property type="entry name" value="DPH1/DPH2_1"/>
</dbReference>
<dbReference type="VEuPathDB" id="PlasmoDB:PocGH01_13030700"/>
<dbReference type="GO" id="GO:0051536">
    <property type="term" value="F:iron-sulfur cluster binding"/>
    <property type="evidence" value="ECO:0007669"/>
    <property type="project" value="UniProtKB-KW"/>
</dbReference>
<evidence type="ECO:0000313" key="7">
    <source>
        <dbReference type="EMBL" id="SBT78790.1"/>
    </source>
</evidence>
<dbReference type="AlphaFoldDB" id="A0A1C3KX79"/>
<evidence type="ECO:0000256" key="6">
    <source>
        <dbReference type="ARBA" id="ARBA00023014"/>
    </source>
</evidence>
<dbReference type="Gene3D" id="3.40.50.11860">
    <property type="entry name" value="Diphthamide synthesis DPH1/DPH2 domain 3"/>
    <property type="match status" value="1"/>
</dbReference>
<keyword evidence="6" id="KW-0411">Iron-sulfur</keyword>
<dbReference type="InterPro" id="IPR042265">
    <property type="entry name" value="DPH1/DPH2_3"/>
</dbReference>
<sequence length="719" mass="82448">MTQTKAREIAEKYELELVTKIILNYNFKNVAIQLPDCMLNDSLFISNSIQDGLKKWGSGKDGQKVEHKEVAEVAEHGENGCSPNGATENCCSTNAGTDNNGDTSNSIGPGSCCKERTEVQGKEFGGSPVNLYILGDTTLNECCEDYVSADHVHADFLVHYGISCQSFITPYIPSVYIFNKKKIQDNFFQNVNEYLVKNRIIDQKNISILLCDVSYINCLTQLVSCFVDKGRFGEGTEMAYDVGGVFFGGSSLYELSGKAVSAGKIEWGGNDHYERKNDDHAGKNYDHEGKNYDHAGKNYDHAGKNYDHAGKNYDNAGKNYDQGRRKDDYAGESPVFTNVIVCLHRIANNMKGKVCYGFFDNCVQFDVDEKILDEYAFLCGRLLFKVFYCGKKKRFIYKVMKKEDMLPKREDTKWKLFIFSDGKNNFLNRSLLEHGYCYDVYIYNEENVFTKKENSHVDKLLLRRYNLVEKCKEINMFGIIIGNVNLKKNKEMKKLINYILRKKGKKCFTIVTNKLNSAKLENFYDIEMYILLTCPENNFVELKDFSKKIINPYEFFVAYGYVDWQCSYILEFCDLLNINSVKKEWEDMHTNKYFLWNFTLTQESLSLKNGHVEGGHVEGGHVEEENALEKYEHLIDYSSSCIPVNEQRAFISTFDEKLPMCQYFLETLKENSNRDFTGVDMNYNITHIPTVVQGLHGIAQRYDSDVRTLNGSPEGEEDV</sequence>
<dbReference type="PANTHER" id="PTHR10762:SF2">
    <property type="entry name" value="2-(3-AMINO-3-CARBOXYPROPYL)HISTIDINE SYNTHASE SUBUNIT 2"/>
    <property type="match status" value="1"/>
</dbReference>
<keyword evidence="5" id="KW-0408">Iron</keyword>
<comment type="cofactor">
    <cofactor evidence="1">
        <name>[4Fe-4S] cluster</name>
        <dbReference type="ChEBI" id="CHEBI:49883"/>
    </cofactor>
</comment>
<dbReference type="EMBL" id="LT594517">
    <property type="protein sequence ID" value="SBT78790.1"/>
    <property type="molecule type" value="Genomic_DNA"/>
</dbReference>
<accession>A0A1C3KX79</accession>